<reference evidence="1 2" key="1">
    <citation type="submission" date="2021-06" db="EMBL/GenBank/DDBJ databases">
        <authorList>
            <person name="Kallberg Y."/>
            <person name="Tangrot J."/>
            <person name="Rosling A."/>
        </authorList>
    </citation>
    <scope>NUCLEOTIDE SEQUENCE [LARGE SCALE GENOMIC DNA]</scope>
    <source>
        <strain evidence="1 2">120-4 pot B 10/14</strain>
    </source>
</reference>
<comment type="caution">
    <text evidence="1">The sequence shown here is derived from an EMBL/GenBank/DDBJ whole genome shotgun (WGS) entry which is preliminary data.</text>
</comment>
<sequence>MVLQCPRFEKNNFKKTRNLTNYLNRKFKCNQTQIPNPVHPSNPNISRPQLPVSNPLSPVVYVREKEESKRGQAMHLSIEDLANWLANPEIKNNPTIINKKVPKTNIEWFDLMEESSSKRQKKIKVSQPIEEDFEAEPGPTTRVYRKEQRKNWRKETPAPEIIDQRDKFEKDPKDLNKKVPWLVLFPNKEWHWEVWQNSIQYAKDMFKVDGTKYAFSTWFIDTEEHKLEAKMTEEQKTKRGFKIIDKYEPIHESKKAGRKYIRGNPNVILTKKMKPGFWVGIDEKFLVRKVSGQSEVEKLDSNAHFDQAKREHGLTKIRQQKINDWEKKMHIPGAQVHDVAELEKILKQPITLLDITHSTIFNSKKYRLGNTWEAINNVLQGPQAIWLMRVGDKTQRIFQFVLEDESLKVVDLVEQVFGANHAGSRLANEINEWYPISGKINDDIKFFKFASNIHPVILVWYGKHFACQGGDGCIKEKGWALIVLLQYLLGAGILEDLTIGEVIISLTKQTKVWLPNNRDISCAIIDKGELDFLIKDCTDAGTFA</sequence>
<evidence type="ECO:0000313" key="2">
    <source>
        <dbReference type="Proteomes" id="UP000789901"/>
    </source>
</evidence>
<dbReference type="Proteomes" id="UP000789901">
    <property type="component" value="Unassembled WGS sequence"/>
</dbReference>
<accession>A0ABN7WDM4</accession>
<keyword evidence="2" id="KW-1185">Reference proteome</keyword>
<feature type="non-terminal residue" evidence="1">
    <location>
        <position position="544"/>
    </location>
</feature>
<dbReference type="EMBL" id="CAJVQB010039541">
    <property type="protein sequence ID" value="CAG8827475.1"/>
    <property type="molecule type" value="Genomic_DNA"/>
</dbReference>
<evidence type="ECO:0000313" key="1">
    <source>
        <dbReference type="EMBL" id="CAG8827475.1"/>
    </source>
</evidence>
<organism evidence="1 2">
    <name type="scientific">Gigaspora margarita</name>
    <dbReference type="NCBI Taxonomy" id="4874"/>
    <lineage>
        <taxon>Eukaryota</taxon>
        <taxon>Fungi</taxon>
        <taxon>Fungi incertae sedis</taxon>
        <taxon>Mucoromycota</taxon>
        <taxon>Glomeromycotina</taxon>
        <taxon>Glomeromycetes</taxon>
        <taxon>Diversisporales</taxon>
        <taxon>Gigasporaceae</taxon>
        <taxon>Gigaspora</taxon>
    </lineage>
</organism>
<name>A0ABN7WDM4_GIGMA</name>
<gene>
    <name evidence="1" type="ORF">GMARGA_LOCUS29417</name>
</gene>
<proteinExistence type="predicted"/>
<protein>
    <submittedName>
        <fullName evidence="1">41102_t:CDS:1</fullName>
    </submittedName>
</protein>